<dbReference type="KEGG" id="nmv:NITMOv2_2645"/>
<gene>
    <name evidence="5" type="ORF">NITMOv2_2645</name>
</gene>
<keyword evidence="2 5" id="KW-0808">Transferase</keyword>
<dbReference type="PANTHER" id="PTHR12526">
    <property type="entry name" value="GLYCOSYLTRANSFERASE"/>
    <property type="match status" value="1"/>
</dbReference>
<keyword evidence="1 5" id="KW-0328">Glycosyltransferase</keyword>
<dbReference type="EC" id="2.4.1.-" evidence="5"/>
<keyword evidence="6" id="KW-1185">Reference proteome</keyword>
<feature type="region of interest" description="Disordered" evidence="3">
    <location>
        <begin position="1"/>
        <end position="25"/>
    </location>
</feature>
<proteinExistence type="predicted"/>
<organism evidence="5 6">
    <name type="scientific">Nitrospira moscoviensis</name>
    <dbReference type="NCBI Taxonomy" id="42253"/>
    <lineage>
        <taxon>Bacteria</taxon>
        <taxon>Pseudomonadati</taxon>
        <taxon>Nitrospirota</taxon>
        <taxon>Nitrospiria</taxon>
        <taxon>Nitrospirales</taxon>
        <taxon>Nitrospiraceae</taxon>
        <taxon>Nitrospira</taxon>
    </lineage>
</organism>
<evidence type="ECO:0000256" key="1">
    <source>
        <dbReference type="ARBA" id="ARBA00022676"/>
    </source>
</evidence>
<dbReference type="EMBL" id="CP011801">
    <property type="protein sequence ID" value="ALA59058.1"/>
    <property type="molecule type" value="Genomic_DNA"/>
</dbReference>
<dbReference type="RefSeq" id="WP_053380138.1">
    <property type="nucleotide sequence ID" value="NZ_CP011801.1"/>
</dbReference>
<dbReference type="GO" id="GO:0016757">
    <property type="term" value="F:glycosyltransferase activity"/>
    <property type="evidence" value="ECO:0007669"/>
    <property type="project" value="UniProtKB-KW"/>
</dbReference>
<dbReference type="Pfam" id="PF13692">
    <property type="entry name" value="Glyco_trans_1_4"/>
    <property type="match status" value="1"/>
</dbReference>
<dbReference type="Pfam" id="PF13579">
    <property type="entry name" value="Glyco_trans_4_4"/>
    <property type="match status" value="1"/>
</dbReference>
<name>A0A0K2GDN1_NITMO</name>
<dbReference type="AlphaFoldDB" id="A0A0K2GDN1"/>
<dbReference type="Proteomes" id="UP000069205">
    <property type="component" value="Chromosome"/>
</dbReference>
<reference evidence="5 6" key="1">
    <citation type="journal article" date="2015" name="Proc. Natl. Acad. Sci. U.S.A.">
        <title>Expanded metabolic versatility of ubiquitous nitrite-oxidizing bacteria from the genus Nitrospira.</title>
        <authorList>
            <person name="Koch H."/>
            <person name="Lucker S."/>
            <person name="Albertsen M."/>
            <person name="Kitzinger K."/>
            <person name="Herbold C."/>
            <person name="Spieck E."/>
            <person name="Nielsen P.H."/>
            <person name="Wagner M."/>
            <person name="Daims H."/>
        </authorList>
    </citation>
    <scope>NUCLEOTIDE SEQUENCE [LARGE SCALE GENOMIC DNA]</scope>
    <source>
        <strain evidence="5 6">NSP M-1</strain>
    </source>
</reference>
<accession>A0A0K2GDN1</accession>
<evidence type="ECO:0000256" key="3">
    <source>
        <dbReference type="SAM" id="MobiDB-lite"/>
    </source>
</evidence>
<dbReference type="STRING" id="42253.NITMOv2_2645"/>
<evidence type="ECO:0000256" key="2">
    <source>
        <dbReference type="ARBA" id="ARBA00022679"/>
    </source>
</evidence>
<protein>
    <submittedName>
        <fullName evidence="5">Putative Glycosyl transferase group 1</fullName>
        <ecNumber evidence="5">2.4.1.-</ecNumber>
    </submittedName>
</protein>
<dbReference type="PATRIC" id="fig|42253.5.peg.2616"/>
<evidence type="ECO:0000259" key="4">
    <source>
        <dbReference type="Pfam" id="PF13579"/>
    </source>
</evidence>
<feature type="domain" description="Glycosyltransferase subfamily 4-like N-terminal" evidence="4">
    <location>
        <begin position="44"/>
        <end position="196"/>
    </location>
</feature>
<evidence type="ECO:0000313" key="5">
    <source>
        <dbReference type="EMBL" id="ALA59058.1"/>
    </source>
</evidence>
<feature type="compositionally biased region" description="Low complexity" evidence="3">
    <location>
        <begin position="12"/>
        <end position="24"/>
    </location>
</feature>
<dbReference type="PANTHER" id="PTHR12526:SF510">
    <property type="entry name" value="D-INOSITOL 3-PHOSPHATE GLYCOSYLTRANSFERASE"/>
    <property type="match status" value="1"/>
</dbReference>
<sequence length="413" mass="44860">MRAPGAIVADTRSPASLSAGSPARAGRRADPIRLFQFTAFLAIGGTERQVLNVTGGLDPSGFAVQLGCFGHHRDQVAVESVGVPVTLYPVDSLYGLRTLRQVLRLSADLKRQRIDILHAYNFYANVFAVPAARLARVPVVLAAIRDTGGQLTPRQRRTNKLACRLADRVVVNAEAIKAGLIAEGYRPDRIVVLHNGIVCHPLKTAEERRAVRHALGVPADAPLVGVVARISRAKGLEYFVQAARAVLDRTPDARFLLVGDTNIDRPYREDLQRLSCRLGLNDRLMFTGFRTDIPDLLSALTVSVLPSLEEGLSNALLESMAAAVPVVATNVGGNPEVVVDGVTGLLVPPKHPAALAQAIGRVLDAPVLAQSMGRAGRRRVLDHFTNERMIRKMQRLYEELLEQARAGRPRPNR</sequence>
<dbReference type="InterPro" id="IPR028098">
    <property type="entry name" value="Glyco_trans_4-like_N"/>
</dbReference>
<dbReference type="Gene3D" id="3.40.50.2000">
    <property type="entry name" value="Glycogen Phosphorylase B"/>
    <property type="match status" value="2"/>
</dbReference>
<evidence type="ECO:0000313" key="6">
    <source>
        <dbReference type="Proteomes" id="UP000069205"/>
    </source>
</evidence>
<dbReference type="SUPFAM" id="SSF53756">
    <property type="entry name" value="UDP-Glycosyltransferase/glycogen phosphorylase"/>
    <property type="match status" value="1"/>
</dbReference>